<feature type="transmembrane region" description="Helical" evidence="5">
    <location>
        <begin position="167"/>
        <end position="188"/>
    </location>
</feature>
<keyword evidence="2 5" id="KW-0812">Transmembrane</keyword>
<feature type="transmembrane region" description="Helical" evidence="5">
    <location>
        <begin position="61"/>
        <end position="81"/>
    </location>
</feature>
<evidence type="ECO:0000313" key="6">
    <source>
        <dbReference type="EMBL" id="AST49271.1"/>
    </source>
</evidence>
<evidence type="ECO:0000256" key="5">
    <source>
        <dbReference type="SAM" id="Phobius"/>
    </source>
</evidence>
<keyword evidence="3 5" id="KW-1133">Transmembrane helix</keyword>
<comment type="subcellular location">
    <subcellularLocation>
        <location evidence="1">Membrane</location>
        <topology evidence="1">Multi-pass membrane protein</topology>
    </subcellularLocation>
</comment>
<sequence>MNVVSEFITTINTVVQSGAASNAAKIAKAISPVFVAAVLLYIVYVAYEITYSQRDIILSEVTKLIASLSLVGAFTYTAPYYSQYVIPFVMHAGSDLSNVLTGTGDVATSVDGLWEKLSTIMDNFISSKVQELSMTDIGGYIGAYAIWGIGYAGGAILILYTTIFLCISTFMVGLLLATGIIFICFSFFPTTRSMFTSWCGSCLNYILLNVFYTISFGFVVTLIEKNMVKDGNVTIMMVVTLLLVILISVFLIEQIGTLCSTLTGGVGINGLTSAANGAGGKLAGSLGRVTGTRAFMNGFKSNMSNPFFNAGQSLASKMQQSSTRGSKIIGG</sequence>
<dbReference type="Pfam" id="PF04610">
    <property type="entry name" value="TrbL"/>
    <property type="match status" value="1"/>
</dbReference>
<feature type="transmembrane region" description="Helical" evidence="5">
    <location>
        <begin position="235"/>
        <end position="252"/>
    </location>
</feature>
<geneLocation type="plasmid" evidence="6">
    <name>p35K</name>
</geneLocation>
<protein>
    <submittedName>
        <fullName evidence="6">Conjugal transfer protein TraA</fullName>
    </submittedName>
</protein>
<evidence type="ECO:0000256" key="1">
    <source>
        <dbReference type="ARBA" id="ARBA00004141"/>
    </source>
</evidence>
<dbReference type="GO" id="GO:0030255">
    <property type="term" value="P:protein secretion by the type IV secretion system"/>
    <property type="evidence" value="ECO:0007669"/>
    <property type="project" value="InterPro"/>
</dbReference>
<evidence type="ECO:0000256" key="4">
    <source>
        <dbReference type="ARBA" id="ARBA00023136"/>
    </source>
</evidence>
<gene>
    <name evidence="6" type="ORF">A8V30_32360</name>
</gene>
<dbReference type="EMBL" id="CP022728">
    <property type="protein sequence ID" value="AST49271.1"/>
    <property type="molecule type" value="Genomic_DNA"/>
</dbReference>
<organism evidence="6">
    <name type="scientific">Escherichia coli O157:H7</name>
    <dbReference type="NCBI Taxonomy" id="83334"/>
    <lineage>
        <taxon>Bacteria</taxon>
        <taxon>Pseudomonadati</taxon>
        <taxon>Pseudomonadota</taxon>
        <taxon>Gammaproteobacteria</taxon>
        <taxon>Enterobacterales</taxon>
        <taxon>Enterobacteriaceae</taxon>
        <taxon>Escherichia</taxon>
    </lineage>
</organism>
<feature type="transmembrane region" description="Helical" evidence="5">
    <location>
        <begin position="203"/>
        <end position="223"/>
    </location>
</feature>
<keyword evidence="6" id="KW-0614">Plasmid</keyword>
<reference evidence="6" key="1">
    <citation type="submission" date="2017-08" db="EMBL/GenBank/DDBJ databases">
        <authorList>
            <person name="de Groot N.N."/>
        </authorList>
    </citation>
    <scope>NUCLEOTIDE SEQUENCE</scope>
    <source>
        <strain evidence="6">FRIK2069</strain>
        <plasmid evidence="6">p35K</plasmid>
    </source>
</reference>
<dbReference type="RefSeq" id="WP_052989979.1">
    <property type="nucleotide sequence ID" value="NZ_CP015845.2"/>
</dbReference>
<keyword evidence="4 5" id="KW-0472">Membrane</keyword>
<name>A0A223HH42_ECO57</name>
<proteinExistence type="predicted"/>
<evidence type="ECO:0000256" key="2">
    <source>
        <dbReference type="ARBA" id="ARBA00022692"/>
    </source>
</evidence>
<dbReference type="GO" id="GO:0016020">
    <property type="term" value="C:membrane"/>
    <property type="evidence" value="ECO:0007669"/>
    <property type="project" value="UniProtKB-SubCell"/>
</dbReference>
<dbReference type="AlphaFoldDB" id="A0A223HH42"/>
<evidence type="ECO:0000256" key="3">
    <source>
        <dbReference type="ARBA" id="ARBA00022989"/>
    </source>
</evidence>
<feature type="transmembrane region" description="Helical" evidence="5">
    <location>
        <begin position="137"/>
        <end position="160"/>
    </location>
</feature>
<feature type="transmembrane region" description="Helical" evidence="5">
    <location>
        <begin position="29"/>
        <end position="49"/>
    </location>
</feature>
<accession>A0A223HH42</accession>
<dbReference type="InterPro" id="IPR007688">
    <property type="entry name" value="Conjugal_tfr_TrbL/VirB6"/>
</dbReference>